<feature type="compositionally biased region" description="Basic and acidic residues" evidence="1">
    <location>
        <begin position="43"/>
        <end position="54"/>
    </location>
</feature>
<feature type="compositionally biased region" description="Polar residues" evidence="1">
    <location>
        <begin position="80"/>
        <end position="92"/>
    </location>
</feature>
<feature type="compositionally biased region" description="Low complexity" evidence="1">
    <location>
        <begin position="1"/>
        <end position="12"/>
    </location>
</feature>
<evidence type="ECO:0000313" key="3">
    <source>
        <dbReference type="Proteomes" id="UP000799441"/>
    </source>
</evidence>
<proteinExistence type="predicted"/>
<reference evidence="2" key="1">
    <citation type="journal article" date="2020" name="Stud. Mycol.">
        <title>101 Dothideomycetes genomes: a test case for predicting lifestyles and emergence of pathogens.</title>
        <authorList>
            <person name="Haridas S."/>
            <person name="Albert R."/>
            <person name="Binder M."/>
            <person name="Bloem J."/>
            <person name="Labutti K."/>
            <person name="Salamov A."/>
            <person name="Andreopoulos B."/>
            <person name="Baker S."/>
            <person name="Barry K."/>
            <person name="Bills G."/>
            <person name="Bluhm B."/>
            <person name="Cannon C."/>
            <person name="Castanera R."/>
            <person name="Culley D."/>
            <person name="Daum C."/>
            <person name="Ezra D."/>
            <person name="Gonzalez J."/>
            <person name="Henrissat B."/>
            <person name="Kuo A."/>
            <person name="Liang C."/>
            <person name="Lipzen A."/>
            <person name="Lutzoni F."/>
            <person name="Magnuson J."/>
            <person name="Mondo S."/>
            <person name="Nolan M."/>
            <person name="Ohm R."/>
            <person name="Pangilinan J."/>
            <person name="Park H.-J."/>
            <person name="Ramirez L."/>
            <person name="Alfaro M."/>
            <person name="Sun H."/>
            <person name="Tritt A."/>
            <person name="Yoshinaga Y."/>
            <person name="Zwiers L.-H."/>
            <person name="Turgeon B."/>
            <person name="Goodwin S."/>
            <person name="Spatafora J."/>
            <person name="Crous P."/>
            <person name="Grigoriev I."/>
        </authorList>
    </citation>
    <scope>NUCLEOTIDE SEQUENCE</scope>
    <source>
        <strain evidence="2">CBS 116435</strain>
    </source>
</reference>
<comment type="caution">
    <text evidence="2">The sequence shown here is derived from an EMBL/GenBank/DDBJ whole genome shotgun (WGS) entry which is preliminary data.</text>
</comment>
<sequence length="428" mass="44231">MDKVKGIANKGIAKGGWHPGGNSNSSSSSGGHSVTGWRPGFMKGDKDSAAERRANHQSAPLTSLRDPDSFGPPPKHSAYYGSSDNTGFQTSSGGLGSAVPPPMPRRTEEEIQAEEQEARQPSGPYQKDTTGLRTDNLPKPPVRRNNDSPVSASPSRSSAAPPPPPRSTASPVSRATPTLPPRLPARQNEYPDENTPAPPPTYDEALKTPQAEDPALINQGAATRLGQAGVSIPGFGIGGGAAANPSPPQSPQVSGYGGQLNELQSRFARMNTNSQSNTSNQSQQGTSWQQKQDAARTAQNFRNDPSSVSMSDARNAASTANNFQQRHGAQMASAAQTAGGLNQKYGISQRLGGLGQQGPARQGQHDSPTQTPASPAAAAAAHKKPPPPPPPAKKPGLGSATASPTTDGFPAGSSGPPPIPHISKPRPT</sequence>
<dbReference type="AlphaFoldDB" id="A0A9P4QGM6"/>
<keyword evidence="3" id="KW-1185">Reference proteome</keyword>
<protein>
    <submittedName>
        <fullName evidence="2">Uncharacterized protein</fullName>
    </submittedName>
</protein>
<feature type="compositionally biased region" description="Low complexity" evidence="1">
    <location>
        <begin position="148"/>
        <end position="159"/>
    </location>
</feature>
<name>A0A9P4QGM6_9PEZI</name>
<dbReference type="Proteomes" id="UP000799441">
    <property type="component" value="Unassembled WGS sequence"/>
</dbReference>
<accession>A0A9P4QGM6</accession>
<feature type="compositionally biased region" description="Polar residues" evidence="1">
    <location>
        <begin position="297"/>
        <end position="340"/>
    </location>
</feature>
<feature type="region of interest" description="Disordered" evidence="1">
    <location>
        <begin position="1"/>
        <end position="428"/>
    </location>
</feature>
<dbReference type="EMBL" id="MU003765">
    <property type="protein sequence ID" value="KAF2726099.1"/>
    <property type="molecule type" value="Genomic_DNA"/>
</dbReference>
<evidence type="ECO:0000313" key="2">
    <source>
        <dbReference type="EMBL" id="KAF2726099.1"/>
    </source>
</evidence>
<feature type="compositionally biased region" description="Low complexity" evidence="1">
    <location>
        <begin position="271"/>
        <end position="292"/>
    </location>
</feature>
<evidence type="ECO:0000256" key="1">
    <source>
        <dbReference type="SAM" id="MobiDB-lite"/>
    </source>
</evidence>
<feature type="compositionally biased region" description="Low complexity" evidence="1">
    <location>
        <begin position="20"/>
        <end position="37"/>
    </location>
</feature>
<gene>
    <name evidence="2" type="ORF">K431DRAFT_299209</name>
</gene>
<dbReference type="OrthoDB" id="3357271at2759"/>
<organism evidence="2 3">
    <name type="scientific">Polychaeton citri CBS 116435</name>
    <dbReference type="NCBI Taxonomy" id="1314669"/>
    <lineage>
        <taxon>Eukaryota</taxon>
        <taxon>Fungi</taxon>
        <taxon>Dikarya</taxon>
        <taxon>Ascomycota</taxon>
        <taxon>Pezizomycotina</taxon>
        <taxon>Dothideomycetes</taxon>
        <taxon>Dothideomycetidae</taxon>
        <taxon>Capnodiales</taxon>
        <taxon>Capnodiaceae</taxon>
        <taxon>Polychaeton</taxon>
    </lineage>
</organism>